<dbReference type="Gene3D" id="3.90.1150.10">
    <property type="entry name" value="Aspartate Aminotransferase, domain 1"/>
    <property type="match status" value="1"/>
</dbReference>
<sequence length="432" mass="46068">MNNAQLNELKNRYVANGAASASTQFADHAENAELWDADGERFIDFAGGIGVLNLGHRHPKVVEAVKAQLDKLMHTCQTVMPYAPYVQLAEKLCHLSPVKNDAKAMLVNAGAEALENAVKIARVATGRSGVICFDGSFHGRTFMTLAMTGKVLPYKNDFGPMPGDVFRAPFPNAYHGISDEDALNGLKKVFKTDLAPSRTAAIVIEPVQGEGGFYAASPAFLKALRALCDEHGILLIVDEVQSGFARTGKFFALEHTDVQADIMTMAKSLANGMPLSAVVGSATVMDAAGPSSLGGTYSGNPLSCAAALAVIDVIEEDNLLEKSEALGNKLSQRFETWQGQFDAVDNTRHLGAMAAFELVTDKASRTPDPKLAAALCAKAKEKGLILLSCGFWGNSIRILVPITVSDEVLEEGLDIIENSLEELVKVEATATN</sequence>
<dbReference type="EMBL" id="LT670847">
    <property type="protein sequence ID" value="SHM06544.1"/>
    <property type="molecule type" value="Genomic_DNA"/>
</dbReference>
<dbReference type="Gene3D" id="3.40.640.10">
    <property type="entry name" value="Type I PLP-dependent aspartate aminotransferase-like (Major domain)"/>
    <property type="match status" value="1"/>
</dbReference>
<dbReference type="OrthoDB" id="9801052at2"/>
<dbReference type="InterPro" id="IPR049704">
    <property type="entry name" value="Aminotrans_3_PPA_site"/>
</dbReference>
<keyword evidence="3 7" id="KW-0032">Aminotransferase</keyword>
<reference evidence="7 8" key="1">
    <citation type="submission" date="2016-11" db="EMBL/GenBank/DDBJ databases">
        <authorList>
            <person name="Jaros S."/>
            <person name="Januszkiewicz K."/>
            <person name="Wedrychowicz H."/>
        </authorList>
    </citation>
    <scope>NUCLEOTIDE SEQUENCE [LARGE SCALE GENOMIC DNA]</scope>
    <source>
        <strain evidence="7 8">ACAM 12</strain>
    </source>
</reference>
<comment type="similarity">
    <text evidence="2 6">Belongs to the class-III pyridoxal-phosphate-dependent aminotransferase family.</text>
</comment>
<dbReference type="NCBIfam" id="TIGR00700">
    <property type="entry name" value="GABAtrnsam"/>
    <property type="match status" value="1"/>
</dbReference>
<dbReference type="FunFam" id="3.40.640.10:FF:000013">
    <property type="entry name" value="4-aminobutyrate aminotransferase"/>
    <property type="match status" value="1"/>
</dbReference>
<dbReference type="Pfam" id="PF00202">
    <property type="entry name" value="Aminotran_3"/>
    <property type="match status" value="1"/>
</dbReference>
<evidence type="ECO:0000256" key="1">
    <source>
        <dbReference type="ARBA" id="ARBA00001933"/>
    </source>
</evidence>
<dbReference type="InParanoid" id="A0A1M7FR58"/>
<accession>A0A1M7FR58</accession>
<dbReference type="InterPro" id="IPR004632">
    <property type="entry name" value="4NH2But_aminotransferase_bac"/>
</dbReference>
<comment type="cofactor">
    <cofactor evidence="1">
        <name>pyridoxal 5'-phosphate</name>
        <dbReference type="ChEBI" id="CHEBI:597326"/>
    </cofactor>
</comment>
<dbReference type="RefSeq" id="WP_079551862.1">
    <property type="nucleotide sequence ID" value="NZ_LT670847.1"/>
</dbReference>
<dbReference type="CDD" id="cd00610">
    <property type="entry name" value="OAT_like"/>
    <property type="match status" value="1"/>
</dbReference>
<name>A0A1M7FR58_9GAMM</name>
<dbReference type="PROSITE" id="PS00600">
    <property type="entry name" value="AA_TRANSFER_CLASS_3"/>
    <property type="match status" value="1"/>
</dbReference>
<dbReference type="GO" id="GO:0009448">
    <property type="term" value="P:gamma-aminobutyric acid metabolic process"/>
    <property type="evidence" value="ECO:0007669"/>
    <property type="project" value="InterPro"/>
</dbReference>
<evidence type="ECO:0000256" key="4">
    <source>
        <dbReference type="ARBA" id="ARBA00022679"/>
    </source>
</evidence>
<dbReference type="SUPFAM" id="SSF53383">
    <property type="entry name" value="PLP-dependent transferases"/>
    <property type="match status" value="1"/>
</dbReference>
<protein>
    <submittedName>
        <fullName evidence="7">4-aminobutyrate aminotransferase / (S)-3-amino-2-methylpropionate transaminase</fullName>
    </submittedName>
</protein>
<dbReference type="InterPro" id="IPR005814">
    <property type="entry name" value="Aminotrans_3"/>
</dbReference>
<evidence type="ECO:0000256" key="5">
    <source>
        <dbReference type="ARBA" id="ARBA00022898"/>
    </source>
</evidence>
<evidence type="ECO:0000256" key="2">
    <source>
        <dbReference type="ARBA" id="ARBA00008954"/>
    </source>
</evidence>
<evidence type="ECO:0000256" key="3">
    <source>
        <dbReference type="ARBA" id="ARBA00022576"/>
    </source>
</evidence>
<proteinExistence type="inferred from homology"/>
<evidence type="ECO:0000313" key="8">
    <source>
        <dbReference type="Proteomes" id="UP000190911"/>
    </source>
</evidence>
<evidence type="ECO:0000313" key="7">
    <source>
        <dbReference type="EMBL" id="SHM06544.1"/>
    </source>
</evidence>
<dbReference type="PIRSF" id="PIRSF000521">
    <property type="entry name" value="Transaminase_4ab_Lys_Orn"/>
    <property type="match status" value="1"/>
</dbReference>
<organism evidence="7 8">
    <name type="scientific">Vreelandella subglaciescola</name>
    <dbReference type="NCBI Taxonomy" id="29571"/>
    <lineage>
        <taxon>Bacteria</taxon>
        <taxon>Pseudomonadati</taxon>
        <taxon>Pseudomonadota</taxon>
        <taxon>Gammaproteobacteria</taxon>
        <taxon>Oceanospirillales</taxon>
        <taxon>Halomonadaceae</taxon>
        <taxon>Vreelandella</taxon>
    </lineage>
</organism>
<keyword evidence="4 7" id="KW-0808">Transferase</keyword>
<dbReference type="Proteomes" id="UP000190911">
    <property type="component" value="Chromosome I"/>
</dbReference>
<dbReference type="GO" id="GO:0042802">
    <property type="term" value="F:identical protein binding"/>
    <property type="evidence" value="ECO:0007669"/>
    <property type="project" value="TreeGrafter"/>
</dbReference>
<dbReference type="InterPro" id="IPR015422">
    <property type="entry name" value="PyrdxlP-dep_Trfase_small"/>
</dbReference>
<dbReference type="GO" id="GO:0034386">
    <property type="term" value="F:4-aminobutyrate:2-oxoglutarate transaminase activity"/>
    <property type="evidence" value="ECO:0007669"/>
    <property type="project" value="InterPro"/>
</dbReference>
<dbReference type="PANTHER" id="PTHR11986:SF58">
    <property type="entry name" value="LEUCINE_METHIONINE RACEMASE"/>
    <property type="match status" value="1"/>
</dbReference>
<dbReference type="InterPro" id="IPR050103">
    <property type="entry name" value="Class-III_PLP-dep_AT"/>
</dbReference>
<evidence type="ECO:0000256" key="6">
    <source>
        <dbReference type="RuleBase" id="RU003560"/>
    </source>
</evidence>
<dbReference type="PANTHER" id="PTHR11986">
    <property type="entry name" value="AMINOTRANSFERASE CLASS III"/>
    <property type="match status" value="1"/>
</dbReference>
<dbReference type="InterPro" id="IPR015424">
    <property type="entry name" value="PyrdxlP-dep_Trfase"/>
</dbReference>
<dbReference type="InterPro" id="IPR015421">
    <property type="entry name" value="PyrdxlP-dep_Trfase_major"/>
</dbReference>
<keyword evidence="5 6" id="KW-0663">Pyridoxal phosphate</keyword>
<keyword evidence="8" id="KW-1185">Reference proteome</keyword>
<dbReference type="GO" id="GO:0030170">
    <property type="term" value="F:pyridoxal phosphate binding"/>
    <property type="evidence" value="ECO:0007669"/>
    <property type="project" value="InterPro"/>
</dbReference>
<gene>
    <name evidence="7" type="ORF">SAMN05878437_1049</name>
</gene>
<dbReference type="FunCoup" id="A0A1M7FR58">
    <property type="interactions" value="403"/>
</dbReference>
<dbReference type="STRING" id="29571.SAMN05878437_1049"/>
<dbReference type="AlphaFoldDB" id="A0A1M7FR58"/>